<sequence>MLRCIRSLFVLMLLALPQAAQAGESGPYRVGTWKTAQTIQPFLYERFSPRTSVTVHPFTNPGDQKAALLAGSLDMTGTTLALAIQAASRGEPVVLVAALCDRCSALVVRKDSGMTSVKDLAGKRIAYVPGTMHEILLREALARAGLDPARDVTLVRVDFFDMGTALAKGDIDAFLSGEPLPAQAVLQGYGEILAYPYFDDAIGPINAGLIVRRDTLDKHPEDVAALVAAHVRTTRALAADRAWWLAEASRRFGVDPAVLAAAANNMELVWDMDEIFVRRLAALGARMKALDLIEREPDYAALVDARFVARLRSE</sequence>
<proteinExistence type="predicted"/>
<dbReference type="Gene3D" id="3.40.190.10">
    <property type="entry name" value="Periplasmic binding protein-like II"/>
    <property type="match status" value="2"/>
</dbReference>
<keyword evidence="1" id="KW-0732">Signal</keyword>
<gene>
    <name evidence="3" type="ORF">DesU5LDRAFT_3895</name>
</gene>
<dbReference type="CDD" id="cd01008">
    <property type="entry name" value="PBP2_NrtA_SsuA_CpmA_like"/>
    <property type="match status" value="1"/>
</dbReference>
<feature type="signal peptide" evidence="1">
    <location>
        <begin position="1"/>
        <end position="22"/>
    </location>
</feature>
<evidence type="ECO:0000259" key="2">
    <source>
        <dbReference type="Pfam" id="PF09084"/>
    </source>
</evidence>
<feature type="chain" id="PRO_5003663125" evidence="1">
    <location>
        <begin position="23"/>
        <end position="314"/>
    </location>
</feature>
<dbReference type="eggNOG" id="COG0715">
    <property type="taxonomic scope" value="Bacteria"/>
</dbReference>
<dbReference type="HOGENOM" id="CLU_073773_0_0_7"/>
<organism evidence="3">
    <name type="scientific">Desulfovibrio sp. U5L</name>
    <dbReference type="NCBI Taxonomy" id="596152"/>
    <lineage>
        <taxon>Bacteria</taxon>
        <taxon>Pseudomonadati</taxon>
        <taxon>Thermodesulfobacteriota</taxon>
        <taxon>Desulfovibrionia</taxon>
        <taxon>Desulfovibrionales</taxon>
        <taxon>Desulfovibrionaceae</taxon>
        <taxon>Desulfovibrio</taxon>
    </lineage>
</organism>
<dbReference type="InterPro" id="IPR015168">
    <property type="entry name" value="SsuA/THI5"/>
</dbReference>
<dbReference type="EMBL" id="JH600068">
    <property type="protein sequence ID" value="EIG55506.1"/>
    <property type="molecule type" value="Genomic_DNA"/>
</dbReference>
<name>I2Q6V0_9BACT</name>
<feature type="domain" description="SsuA/THI5-like" evidence="2">
    <location>
        <begin position="53"/>
        <end position="239"/>
    </location>
</feature>
<accession>I2Q6V0</accession>
<dbReference type="SUPFAM" id="SSF53850">
    <property type="entry name" value="Periplasmic binding protein-like II"/>
    <property type="match status" value="1"/>
</dbReference>
<evidence type="ECO:0000256" key="1">
    <source>
        <dbReference type="SAM" id="SignalP"/>
    </source>
</evidence>
<dbReference type="PANTHER" id="PTHR30024">
    <property type="entry name" value="ALIPHATIC SULFONATES-BINDING PROTEIN-RELATED"/>
    <property type="match status" value="1"/>
</dbReference>
<reference evidence="3" key="1">
    <citation type="submission" date="2011-11" db="EMBL/GenBank/DDBJ databases">
        <title>Improved High-Quality Draft sequence of Desulfovibrio sp. U5L.</title>
        <authorList>
            <consortium name="US DOE Joint Genome Institute"/>
            <person name="Lucas S."/>
            <person name="Han J."/>
            <person name="Lapidus A."/>
            <person name="Cheng J.-F."/>
            <person name="Goodwin L."/>
            <person name="Pitluck S."/>
            <person name="Peters L."/>
            <person name="Ovchinnikova G."/>
            <person name="Held B."/>
            <person name="Detter J.C."/>
            <person name="Han C."/>
            <person name="Tapia R."/>
            <person name="Land M."/>
            <person name="Hauser L."/>
            <person name="Kyrpides N."/>
            <person name="Ivanova N."/>
            <person name="Pagani I."/>
            <person name="Gabster J."/>
            <person name="Walker C."/>
            <person name="Stolyar S."/>
            <person name="Stahl D."/>
            <person name="Arkin A."/>
            <person name="Dehal P."/>
            <person name="Hazen T."/>
            <person name="Woyke T."/>
        </authorList>
    </citation>
    <scope>NUCLEOTIDE SEQUENCE [LARGE SCALE GENOMIC DNA]</scope>
    <source>
        <strain evidence="3">U5L</strain>
    </source>
</reference>
<dbReference type="OrthoDB" id="9815602at2"/>
<dbReference type="STRING" id="596152.DesU5LDRAFT_3895"/>
<evidence type="ECO:0000313" key="3">
    <source>
        <dbReference type="EMBL" id="EIG55506.1"/>
    </source>
</evidence>
<dbReference type="Pfam" id="PF09084">
    <property type="entry name" value="NMT1"/>
    <property type="match status" value="1"/>
</dbReference>
<protein>
    <submittedName>
        <fullName evidence="3">ABC-type nitrate/sulfonate/bicarbonate transport system, periplasmic component</fullName>
    </submittedName>
</protein>
<dbReference type="AlphaFoldDB" id="I2Q6V0"/>